<reference evidence="2 3" key="1">
    <citation type="journal article" date="2016" name="Nat. Commun.">
        <title>Thousands of microbial genomes shed light on interconnected biogeochemical processes in an aquifer system.</title>
        <authorList>
            <person name="Anantharaman K."/>
            <person name="Brown C.T."/>
            <person name="Hug L.A."/>
            <person name="Sharon I."/>
            <person name="Castelle C.J."/>
            <person name="Probst A.J."/>
            <person name="Thomas B.C."/>
            <person name="Singh A."/>
            <person name="Wilkins M.J."/>
            <person name="Karaoz U."/>
            <person name="Brodie E.L."/>
            <person name="Williams K.H."/>
            <person name="Hubbard S.S."/>
            <person name="Banfield J.F."/>
        </authorList>
    </citation>
    <scope>NUCLEOTIDE SEQUENCE [LARGE SCALE GENOMIC DNA]</scope>
</reference>
<name>A0A1F7IPR9_9BACT</name>
<keyword evidence="1" id="KW-1133">Transmembrane helix</keyword>
<accession>A0A1F7IPR9</accession>
<gene>
    <name evidence="2" type="ORF">A3B40_03360</name>
</gene>
<organism evidence="2 3">
    <name type="scientific">Candidatus Roizmanbacteria bacterium RIFCSPLOWO2_01_FULL_37_16</name>
    <dbReference type="NCBI Taxonomy" id="1802058"/>
    <lineage>
        <taxon>Bacteria</taxon>
        <taxon>Candidatus Roizmaniibacteriota</taxon>
    </lineage>
</organism>
<proteinExistence type="predicted"/>
<dbReference type="Proteomes" id="UP000178040">
    <property type="component" value="Unassembled WGS sequence"/>
</dbReference>
<evidence type="ECO:0000256" key="1">
    <source>
        <dbReference type="SAM" id="Phobius"/>
    </source>
</evidence>
<keyword evidence="1" id="KW-0812">Transmembrane</keyword>
<dbReference type="EMBL" id="MGAI01000010">
    <property type="protein sequence ID" value="OGK45360.1"/>
    <property type="molecule type" value="Genomic_DNA"/>
</dbReference>
<feature type="transmembrane region" description="Helical" evidence="1">
    <location>
        <begin position="88"/>
        <end position="107"/>
    </location>
</feature>
<dbReference type="AlphaFoldDB" id="A0A1F7IPR9"/>
<protein>
    <submittedName>
        <fullName evidence="2">Uncharacterized protein</fullName>
    </submittedName>
</protein>
<evidence type="ECO:0000313" key="3">
    <source>
        <dbReference type="Proteomes" id="UP000178040"/>
    </source>
</evidence>
<evidence type="ECO:0000313" key="2">
    <source>
        <dbReference type="EMBL" id="OGK45360.1"/>
    </source>
</evidence>
<sequence>MSKKTKEEKIVAAYRKKIKLLQQLANLNNQKKENQTIKPDLSVREVGPLSTSGKTEKPIISVSPTWSVDKDKESSIDQSRRIYFIQDLKKSFIIISFIITLEIIIYFV</sequence>
<comment type="caution">
    <text evidence="2">The sequence shown here is derived from an EMBL/GenBank/DDBJ whole genome shotgun (WGS) entry which is preliminary data.</text>
</comment>
<keyword evidence="1" id="KW-0472">Membrane</keyword>